<gene>
    <name evidence="1" type="ORF">G5B26_01545</name>
</gene>
<comment type="caution">
    <text evidence="1">The sequence shown here is derived from an EMBL/GenBank/DDBJ whole genome shotgun (WGS) entry which is preliminary data.</text>
</comment>
<evidence type="ECO:0000313" key="1">
    <source>
        <dbReference type="EMBL" id="NSJ42284.1"/>
    </source>
</evidence>
<organism evidence="1 2">
    <name type="scientific">Enterocloster clostridioformis</name>
    <dbReference type="NCBI Taxonomy" id="1531"/>
    <lineage>
        <taxon>Bacteria</taxon>
        <taxon>Bacillati</taxon>
        <taxon>Bacillota</taxon>
        <taxon>Clostridia</taxon>
        <taxon>Lachnospirales</taxon>
        <taxon>Lachnospiraceae</taxon>
        <taxon>Enterocloster</taxon>
    </lineage>
</organism>
<proteinExistence type="predicted"/>
<protein>
    <submittedName>
        <fullName evidence="1">YolD-like family protein</fullName>
    </submittedName>
</protein>
<reference evidence="1 2" key="1">
    <citation type="journal article" date="2020" name="Cell Host Microbe">
        <title>Functional and Genomic Variation between Human-Derived Isolates of Lachnospiraceae Reveals Inter- and Intra-Species Diversity.</title>
        <authorList>
            <person name="Sorbara M.T."/>
            <person name="Littmann E.R."/>
            <person name="Fontana E."/>
            <person name="Moody T.U."/>
            <person name="Kohout C.E."/>
            <person name="Gjonbalaj M."/>
            <person name="Eaton V."/>
            <person name="Seok R."/>
            <person name="Leiner I.M."/>
            <person name="Pamer E.G."/>
        </authorList>
    </citation>
    <scope>NUCLEOTIDE SEQUENCE [LARGE SCALE GENOMIC DNA]</scope>
    <source>
        <strain evidence="1 2">MSK.2.26</strain>
    </source>
</reference>
<accession>A0ABD6LCD0</accession>
<name>A0ABD6LCD0_9FIRM</name>
<dbReference type="Proteomes" id="UP000719916">
    <property type="component" value="Unassembled WGS sequence"/>
</dbReference>
<dbReference type="EMBL" id="JAAISW010000001">
    <property type="protein sequence ID" value="NSJ42284.1"/>
    <property type="molecule type" value="Genomic_DNA"/>
</dbReference>
<evidence type="ECO:0000313" key="2">
    <source>
        <dbReference type="Proteomes" id="UP000719916"/>
    </source>
</evidence>
<sequence>MDYSDEHKYEDIINMPHHVSASRPRMSMIDRAAQFSPFAALTGYDAAVKETARLTDSRIELDEYEKVALDEKLRIALEHPEAEITILYFKPDERKSGGAYINVAGRIRKIDDYERLVILQNGLKIPIEDIMEIGGEFFNAFDGYTP</sequence>
<dbReference type="AlphaFoldDB" id="A0ABD6LCD0"/>
<dbReference type="RefSeq" id="WP_002585548.1">
    <property type="nucleotide sequence ID" value="NZ_JAAISW010000001.1"/>
</dbReference>